<evidence type="ECO:0000256" key="2">
    <source>
        <dbReference type="ARBA" id="ARBA00005745"/>
    </source>
</evidence>
<feature type="transmembrane region" description="Helical" evidence="10">
    <location>
        <begin position="221"/>
        <end position="237"/>
    </location>
</feature>
<evidence type="ECO:0000256" key="10">
    <source>
        <dbReference type="SAM" id="Phobius"/>
    </source>
</evidence>
<evidence type="ECO:0000256" key="1">
    <source>
        <dbReference type="ARBA" id="ARBA00004429"/>
    </source>
</evidence>
<keyword evidence="8 10" id="KW-0472">Membrane</keyword>
<evidence type="ECO:0000313" key="14">
    <source>
        <dbReference type="Proteomes" id="UP001149607"/>
    </source>
</evidence>
<evidence type="ECO:0000256" key="4">
    <source>
        <dbReference type="ARBA" id="ARBA00022475"/>
    </source>
</evidence>
<organism evidence="12">
    <name type="scientific">Neisseria leonii</name>
    <dbReference type="NCBI Taxonomy" id="2995413"/>
    <lineage>
        <taxon>Bacteria</taxon>
        <taxon>Pseudomonadati</taxon>
        <taxon>Pseudomonadota</taxon>
        <taxon>Betaproteobacteria</taxon>
        <taxon>Neisseriales</taxon>
        <taxon>Neisseriaceae</taxon>
        <taxon>Neisseria</taxon>
    </lineage>
</organism>
<evidence type="ECO:0000256" key="9">
    <source>
        <dbReference type="RuleBase" id="RU003923"/>
    </source>
</evidence>
<evidence type="ECO:0000256" key="5">
    <source>
        <dbReference type="ARBA" id="ARBA00022519"/>
    </source>
</evidence>
<dbReference type="InterPro" id="IPR018076">
    <property type="entry name" value="T2SS_GspF_dom"/>
</dbReference>
<dbReference type="Proteomes" id="UP001149607">
    <property type="component" value="Chromosome"/>
</dbReference>
<feature type="transmembrane region" description="Helical" evidence="10">
    <location>
        <begin position="168"/>
        <end position="190"/>
    </location>
</feature>
<keyword evidence="7 10" id="KW-1133">Transmembrane helix</keyword>
<evidence type="ECO:0000313" key="13">
    <source>
        <dbReference type="EMBL" id="WWY02787.1"/>
    </source>
</evidence>
<accession>A0A9X4E442</accession>
<dbReference type="EMBL" id="CP146598">
    <property type="protein sequence ID" value="WWY02787.1"/>
    <property type="molecule type" value="Genomic_DNA"/>
</dbReference>
<dbReference type="Pfam" id="PF00482">
    <property type="entry name" value="T2SSF"/>
    <property type="match status" value="2"/>
</dbReference>
<dbReference type="PRINTS" id="PR00812">
    <property type="entry name" value="BCTERIALGSPF"/>
</dbReference>
<protein>
    <submittedName>
        <fullName evidence="12">Type II secretion system F family protein</fullName>
    </submittedName>
</protein>
<dbReference type="InterPro" id="IPR003004">
    <property type="entry name" value="GspF/PilC"/>
</dbReference>
<evidence type="ECO:0000313" key="12">
    <source>
        <dbReference type="EMBL" id="MDD9327631.1"/>
    </source>
</evidence>
<feature type="transmembrane region" description="Helical" evidence="10">
    <location>
        <begin position="375"/>
        <end position="395"/>
    </location>
</feature>
<evidence type="ECO:0000256" key="7">
    <source>
        <dbReference type="ARBA" id="ARBA00022989"/>
    </source>
</evidence>
<dbReference type="InterPro" id="IPR042094">
    <property type="entry name" value="T2SS_GspF_sf"/>
</dbReference>
<dbReference type="InterPro" id="IPR001992">
    <property type="entry name" value="T2SS_GspF/T4SS_PilC_CS"/>
</dbReference>
<dbReference type="GO" id="GO:0015628">
    <property type="term" value="P:protein secretion by the type II secretion system"/>
    <property type="evidence" value="ECO:0007669"/>
    <property type="project" value="TreeGrafter"/>
</dbReference>
<dbReference type="PROSITE" id="PS00874">
    <property type="entry name" value="T2SP_F"/>
    <property type="match status" value="1"/>
</dbReference>
<keyword evidence="6 9" id="KW-0812">Transmembrane</keyword>
<dbReference type="FunFam" id="1.20.81.30:FF:000001">
    <property type="entry name" value="Type II secretion system protein F"/>
    <property type="match status" value="2"/>
</dbReference>
<dbReference type="EMBL" id="JAPQFL010000002">
    <property type="protein sequence ID" value="MDD9327631.1"/>
    <property type="molecule type" value="Genomic_DNA"/>
</dbReference>
<comment type="subcellular location">
    <subcellularLocation>
        <location evidence="1 9">Cell inner membrane</location>
        <topology evidence="1 9">Multi-pass membrane protein</topology>
    </subcellularLocation>
</comment>
<proteinExistence type="inferred from homology"/>
<gene>
    <name evidence="12" type="ORF">ORY91_001038</name>
    <name evidence="13" type="ORF">V9W64_08810</name>
</gene>
<sequence length="403" mass="43207">MFGKNRLKRFDYQGRRPDTRQSVAGSIEAADEAAARKQLLRKGILPQQIRVQKTVRAKRIRSADVAVFTRQLAEMLRAGLPLLRALEIVAQAHGNPAMRTLLARVRADIGQGSTLSAALAAHPKVFDALYCHLVAAAETGGVLDDLLDNLAVQLEKAQALKKKVQTALVYPAAVLLMAAVLLAVMLVFVLPSFAQLYQGMGAVLPWPTRAVMALSDGLRRYGWLALLLPVALVWTVRRQYGRSPAFRLKADALLLKLPLSGAVLRQAVWARWARTLAALLAAGVPVLPALDAVAAASGNRVFETATLAVRAQVAQGAALSGAMRAAGVFPDLLLQMAAVGEESGSLEHLLAKSAHFYENEVDNLAARLTALMEPVLMIVLGGVVGMVLAAMYLPLFDLNKVLG</sequence>
<reference evidence="12" key="1">
    <citation type="submission" date="2022-10" db="EMBL/GenBank/DDBJ databases">
        <authorList>
            <person name="Boutroux M."/>
        </authorList>
    </citation>
    <scope>NUCLEOTIDE SEQUENCE</scope>
    <source>
        <strain evidence="12">51.81</strain>
    </source>
</reference>
<evidence type="ECO:0000256" key="6">
    <source>
        <dbReference type="ARBA" id="ARBA00022692"/>
    </source>
</evidence>
<keyword evidence="14" id="KW-1185">Reference proteome</keyword>
<keyword evidence="3 9" id="KW-0813">Transport</keyword>
<reference evidence="13" key="2">
    <citation type="submission" date="2024-02" db="EMBL/GenBank/DDBJ databases">
        <title>Neisseria leonii sp. nov.</title>
        <authorList>
            <person name="Boutroux M."/>
            <person name="Favre-Rochex S."/>
            <person name="Gorgette O."/>
            <person name="Touak G."/>
            <person name="Muhle E."/>
            <person name="Chesneau O."/>
            <person name="Clermont D."/>
            <person name="Rahi P."/>
        </authorList>
    </citation>
    <scope>NUCLEOTIDE SEQUENCE</scope>
    <source>
        <strain evidence="13">51.81</strain>
    </source>
</reference>
<dbReference type="PANTHER" id="PTHR30012">
    <property type="entry name" value="GENERAL SECRETION PATHWAY PROTEIN"/>
    <property type="match status" value="1"/>
</dbReference>
<evidence type="ECO:0000256" key="8">
    <source>
        <dbReference type="ARBA" id="ARBA00023136"/>
    </source>
</evidence>
<feature type="domain" description="Type II secretion system protein GspF" evidence="11">
    <location>
        <begin position="272"/>
        <end position="394"/>
    </location>
</feature>
<dbReference type="AlphaFoldDB" id="A0A9X4E442"/>
<name>A0A9X4E442_9NEIS</name>
<evidence type="ECO:0000259" key="11">
    <source>
        <dbReference type="Pfam" id="PF00482"/>
    </source>
</evidence>
<keyword evidence="4" id="KW-1003">Cell membrane</keyword>
<comment type="similarity">
    <text evidence="2 9">Belongs to the GSP F family.</text>
</comment>
<evidence type="ECO:0000256" key="3">
    <source>
        <dbReference type="ARBA" id="ARBA00022448"/>
    </source>
</evidence>
<dbReference type="PANTHER" id="PTHR30012:SF7">
    <property type="entry name" value="PROTEIN TRANSPORT PROTEIN HOFC HOMOLOG"/>
    <property type="match status" value="1"/>
</dbReference>
<dbReference type="RefSeq" id="WP_274584865.1">
    <property type="nucleotide sequence ID" value="NZ_CP146598.1"/>
</dbReference>
<dbReference type="GO" id="GO:0005886">
    <property type="term" value="C:plasma membrane"/>
    <property type="evidence" value="ECO:0007669"/>
    <property type="project" value="UniProtKB-SubCell"/>
</dbReference>
<dbReference type="Gene3D" id="1.20.81.30">
    <property type="entry name" value="Type II secretion system (T2SS), domain F"/>
    <property type="match status" value="2"/>
</dbReference>
<feature type="domain" description="Type II secretion system protein GspF" evidence="11">
    <location>
        <begin position="68"/>
        <end position="191"/>
    </location>
</feature>
<keyword evidence="5" id="KW-0997">Cell inner membrane</keyword>